<dbReference type="HAMAP" id="MF_00418">
    <property type="entry name" value="DapA"/>
    <property type="match status" value="1"/>
</dbReference>
<dbReference type="Gene3D" id="3.20.20.70">
    <property type="entry name" value="Aldolase class I"/>
    <property type="match status" value="1"/>
</dbReference>
<evidence type="ECO:0000256" key="2">
    <source>
        <dbReference type="ARBA" id="ARBA00005120"/>
    </source>
</evidence>
<comment type="pathway">
    <text evidence="2 12">Amino-acid biosynthesis; L-lysine biosynthesis via DAP pathway; (S)-tetrahydrodipicolinate from L-aspartate: step 3/4.</text>
</comment>
<evidence type="ECO:0000256" key="1">
    <source>
        <dbReference type="ARBA" id="ARBA00003294"/>
    </source>
</evidence>
<comment type="subunit">
    <text evidence="12">Homotetramer; dimer of dimers.</text>
</comment>
<dbReference type="EC" id="4.3.3.7" evidence="4 12"/>
<evidence type="ECO:0000256" key="5">
    <source>
        <dbReference type="ARBA" id="ARBA00022490"/>
    </source>
</evidence>
<dbReference type="PRINTS" id="PR00146">
    <property type="entry name" value="DHPICSNTHASE"/>
</dbReference>
<comment type="subcellular location">
    <subcellularLocation>
        <location evidence="12">Cytoplasm</location>
    </subcellularLocation>
</comment>
<organism evidence="16 17">
    <name type="scientific">Nonomuraea rhodomycinica</name>
    <dbReference type="NCBI Taxonomy" id="1712872"/>
    <lineage>
        <taxon>Bacteria</taxon>
        <taxon>Bacillati</taxon>
        <taxon>Actinomycetota</taxon>
        <taxon>Actinomycetes</taxon>
        <taxon>Streptosporangiales</taxon>
        <taxon>Streptosporangiaceae</taxon>
        <taxon>Nonomuraea</taxon>
    </lineage>
</organism>
<feature type="binding site" evidence="12 15">
    <location>
        <position position="211"/>
    </location>
    <ligand>
        <name>pyruvate</name>
        <dbReference type="ChEBI" id="CHEBI:15361"/>
    </ligand>
</feature>
<dbReference type="RefSeq" id="WP_175604131.1">
    <property type="nucleotide sequence ID" value="NZ_JABWGO010000009.1"/>
</dbReference>
<dbReference type="GO" id="GO:0019877">
    <property type="term" value="P:diaminopimelate biosynthetic process"/>
    <property type="evidence" value="ECO:0007669"/>
    <property type="project" value="UniProtKB-UniRule"/>
</dbReference>
<accession>A0A7Y6IV54</accession>
<evidence type="ECO:0000256" key="15">
    <source>
        <dbReference type="PIRSR" id="PIRSR001365-2"/>
    </source>
</evidence>
<evidence type="ECO:0000256" key="3">
    <source>
        <dbReference type="ARBA" id="ARBA00007592"/>
    </source>
</evidence>
<dbReference type="PROSITE" id="PS00666">
    <property type="entry name" value="DHDPS_2"/>
    <property type="match status" value="1"/>
</dbReference>
<evidence type="ECO:0000256" key="4">
    <source>
        <dbReference type="ARBA" id="ARBA00012086"/>
    </source>
</evidence>
<dbReference type="InterPro" id="IPR005263">
    <property type="entry name" value="DapA"/>
</dbReference>
<comment type="caution">
    <text evidence="12">Was originally thought to be a dihydrodipicolinate synthase (DHDPS), catalyzing the condensation of (S)-aspartate-beta-semialdehyde [(S)-ASA] and pyruvate to dihydrodipicolinate (DHDP). However, it was shown in E.coli that the product of the enzymatic reaction is not dihydrodipicolinate but in fact (4S)-4-hydroxy-2,3,4,5-tetrahydro-(2S)-dipicolinic acid (HTPA), and that the consecutive dehydration reaction leading to DHDP is not spontaneous but catalyzed by DapB.</text>
</comment>
<dbReference type="InterPro" id="IPR002220">
    <property type="entry name" value="DapA-like"/>
</dbReference>
<dbReference type="EMBL" id="JABWGO010000009">
    <property type="protein sequence ID" value="NUW44661.1"/>
    <property type="molecule type" value="Genomic_DNA"/>
</dbReference>
<comment type="similarity">
    <text evidence="3 12 13">Belongs to the DapA family.</text>
</comment>
<dbReference type="Proteomes" id="UP000546126">
    <property type="component" value="Unassembled WGS sequence"/>
</dbReference>
<keyword evidence="10 12" id="KW-0704">Schiff base</keyword>
<keyword evidence="5 12" id="KW-0963">Cytoplasm</keyword>
<comment type="caution">
    <text evidence="12">Lacks conserved residue(s) required for the propagation of feature annotation.</text>
</comment>
<dbReference type="PANTHER" id="PTHR12128">
    <property type="entry name" value="DIHYDRODIPICOLINATE SYNTHASE"/>
    <property type="match status" value="1"/>
</dbReference>
<protein>
    <recommendedName>
        <fullName evidence="4 12">4-hydroxy-tetrahydrodipicolinate synthase</fullName>
        <shortName evidence="12">HTPA synthase</shortName>
        <ecNumber evidence="4 12">4.3.3.7</ecNumber>
    </recommendedName>
</protein>
<dbReference type="GO" id="GO:0008840">
    <property type="term" value="F:4-hydroxy-tetrahydrodipicolinate synthase activity"/>
    <property type="evidence" value="ECO:0007669"/>
    <property type="project" value="UniProtKB-UniRule"/>
</dbReference>
<reference evidence="16 17" key="1">
    <citation type="submission" date="2020-06" db="EMBL/GenBank/DDBJ databases">
        <authorList>
            <person name="Chanama M."/>
        </authorList>
    </citation>
    <scope>NUCLEOTIDE SEQUENCE [LARGE SCALE GENOMIC DNA]</scope>
    <source>
        <strain evidence="16 17">TBRC6557</strain>
    </source>
</reference>
<dbReference type="UniPathway" id="UPA00034">
    <property type="reaction ID" value="UER00017"/>
</dbReference>
<dbReference type="GO" id="GO:0009089">
    <property type="term" value="P:lysine biosynthetic process via diaminopimelate"/>
    <property type="evidence" value="ECO:0007669"/>
    <property type="project" value="UniProtKB-UniRule"/>
</dbReference>
<gene>
    <name evidence="12" type="primary">dapA</name>
    <name evidence="16" type="ORF">HT134_31720</name>
</gene>
<dbReference type="InterPro" id="IPR020625">
    <property type="entry name" value="Schiff_base-form_aldolases_AS"/>
</dbReference>
<evidence type="ECO:0000256" key="8">
    <source>
        <dbReference type="ARBA" id="ARBA00023154"/>
    </source>
</evidence>
<evidence type="ECO:0000256" key="11">
    <source>
        <dbReference type="ARBA" id="ARBA00047836"/>
    </source>
</evidence>
<evidence type="ECO:0000256" key="12">
    <source>
        <dbReference type="HAMAP-Rule" id="MF_00418"/>
    </source>
</evidence>
<comment type="function">
    <text evidence="1 12">Catalyzes the condensation of (S)-aspartate-beta-semialdehyde [(S)-ASA] and pyruvate to 4-hydroxy-tetrahydrodipicolinate (HTPA).</text>
</comment>
<keyword evidence="9 12" id="KW-0456">Lyase</keyword>
<dbReference type="GO" id="GO:0005737">
    <property type="term" value="C:cytoplasm"/>
    <property type="evidence" value="ECO:0007669"/>
    <property type="project" value="UniProtKB-SubCell"/>
</dbReference>
<feature type="active site" description="Proton donor/acceptor" evidence="12 14">
    <location>
        <position position="140"/>
    </location>
</feature>
<evidence type="ECO:0000256" key="10">
    <source>
        <dbReference type="ARBA" id="ARBA00023270"/>
    </source>
</evidence>
<dbReference type="InterPro" id="IPR020624">
    <property type="entry name" value="Schiff_base-form_aldolases_CS"/>
</dbReference>
<sequence length="296" mass="30173">MLQGIHVPLVTPFATTRSAPGVTGEVAADVLGKLARRVLDDGASGLVALGTTGEAAALSPDERAQVVEVCAEVCREREAPLTVGVTGNDTRSVLRALEALPPDVTAALVTVPYFLRPSERGVVAHFEALADGSPVPLVIYHIPYRTGQAVSAATLRHLGAHPMIAGVKYATGGVDQEALDLLGDRPDGFDVLGGDDAVISPLLAAGASGGILASANLAPREFADLAAAWEAGDVTRARALGHRLARLSAALFAEPNPTVIKGVLHARGIIPSADVRLPLLPASEASVAAAGALLDG</sequence>
<evidence type="ECO:0000256" key="14">
    <source>
        <dbReference type="PIRSR" id="PIRSR001365-1"/>
    </source>
</evidence>
<evidence type="ECO:0000313" key="16">
    <source>
        <dbReference type="EMBL" id="NUW44661.1"/>
    </source>
</evidence>
<dbReference type="AlphaFoldDB" id="A0A7Y6IV54"/>
<dbReference type="SUPFAM" id="SSF51569">
    <property type="entry name" value="Aldolase"/>
    <property type="match status" value="1"/>
</dbReference>
<proteinExistence type="inferred from homology"/>
<evidence type="ECO:0000256" key="9">
    <source>
        <dbReference type="ARBA" id="ARBA00023239"/>
    </source>
</evidence>
<comment type="catalytic activity">
    <reaction evidence="11 12">
        <text>L-aspartate 4-semialdehyde + pyruvate = (2S,4S)-4-hydroxy-2,3,4,5-tetrahydrodipicolinate + H2O + H(+)</text>
        <dbReference type="Rhea" id="RHEA:34171"/>
        <dbReference type="ChEBI" id="CHEBI:15361"/>
        <dbReference type="ChEBI" id="CHEBI:15377"/>
        <dbReference type="ChEBI" id="CHEBI:15378"/>
        <dbReference type="ChEBI" id="CHEBI:67139"/>
        <dbReference type="ChEBI" id="CHEBI:537519"/>
        <dbReference type="EC" id="4.3.3.7"/>
    </reaction>
</comment>
<evidence type="ECO:0000313" key="17">
    <source>
        <dbReference type="Proteomes" id="UP000546126"/>
    </source>
</evidence>
<evidence type="ECO:0000256" key="6">
    <source>
        <dbReference type="ARBA" id="ARBA00022605"/>
    </source>
</evidence>
<dbReference type="PROSITE" id="PS00665">
    <property type="entry name" value="DHDPS_1"/>
    <property type="match status" value="1"/>
</dbReference>
<evidence type="ECO:0000256" key="13">
    <source>
        <dbReference type="PIRNR" id="PIRNR001365"/>
    </source>
</evidence>
<dbReference type="PANTHER" id="PTHR12128:SF66">
    <property type="entry name" value="4-HYDROXY-2-OXOGLUTARATE ALDOLASE, MITOCHONDRIAL"/>
    <property type="match status" value="1"/>
</dbReference>
<dbReference type="Pfam" id="PF00701">
    <property type="entry name" value="DHDPS"/>
    <property type="match status" value="1"/>
</dbReference>
<evidence type="ECO:0000256" key="7">
    <source>
        <dbReference type="ARBA" id="ARBA00022915"/>
    </source>
</evidence>
<dbReference type="SMART" id="SM01130">
    <property type="entry name" value="DHDPS"/>
    <property type="match status" value="1"/>
</dbReference>
<dbReference type="InterPro" id="IPR013785">
    <property type="entry name" value="Aldolase_TIM"/>
</dbReference>
<dbReference type="PIRSF" id="PIRSF001365">
    <property type="entry name" value="DHDPS"/>
    <property type="match status" value="1"/>
</dbReference>
<keyword evidence="6 12" id="KW-0028">Amino-acid biosynthesis</keyword>
<feature type="active site" description="Schiff-base intermediate with substrate" evidence="12 14">
    <location>
        <position position="168"/>
    </location>
</feature>
<comment type="caution">
    <text evidence="16">The sequence shown here is derived from an EMBL/GenBank/DDBJ whole genome shotgun (WGS) entry which is preliminary data.</text>
</comment>
<feature type="binding site" evidence="12 15">
    <location>
        <position position="52"/>
    </location>
    <ligand>
        <name>pyruvate</name>
        <dbReference type="ChEBI" id="CHEBI:15361"/>
    </ligand>
</feature>
<keyword evidence="8 12" id="KW-0457">Lysine biosynthesis</keyword>
<name>A0A7Y6IV54_9ACTN</name>
<keyword evidence="7 12" id="KW-0220">Diaminopimelate biosynthesis</keyword>
<feature type="site" description="Part of a proton relay during catalysis" evidence="12">
    <location>
        <position position="51"/>
    </location>
</feature>
<dbReference type="CDD" id="cd00950">
    <property type="entry name" value="DHDPS"/>
    <property type="match status" value="1"/>
</dbReference>
<keyword evidence="17" id="KW-1185">Reference proteome</keyword>